<dbReference type="AlphaFoldDB" id="X1CKG0"/>
<feature type="domain" description="GLUG" evidence="1">
    <location>
        <begin position="179"/>
        <end position="202"/>
    </location>
</feature>
<dbReference type="EMBL" id="BART01023784">
    <property type="protein sequence ID" value="GAG96708.1"/>
    <property type="molecule type" value="Genomic_DNA"/>
</dbReference>
<name>X1CKG0_9ZZZZ</name>
<evidence type="ECO:0000259" key="1">
    <source>
        <dbReference type="Pfam" id="PF07581"/>
    </source>
</evidence>
<accession>X1CKG0</accession>
<feature type="domain" description="GLUG" evidence="1">
    <location>
        <begin position="123"/>
        <end position="148"/>
    </location>
</feature>
<comment type="caution">
    <text evidence="2">The sequence shown here is derived from an EMBL/GenBank/DDBJ whole genome shotgun (WGS) entry which is preliminary data.</text>
</comment>
<protein>
    <recommendedName>
        <fullName evidence="1">GLUG domain-containing protein</fullName>
    </recommendedName>
</protein>
<feature type="non-terminal residue" evidence="2">
    <location>
        <position position="208"/>
    </location>
</feature>
<reference evidence="2" key="1">
    <citation type="journal article" date="2014" name="Front. Microbiol.">
        <title>High frequency of phylogenetically diverse reductive dehalogenase-homologous genes in deep subseafloor sedimentary metagenomes.</title>
        <authorList>
            <person name="Kawai M."/>
            <person name="Futagami T."/>
            <person name="Toyoda A."/>
            <person name="Takaki Y."/>
            <person name="Nishi S."/>
            <person name="Hori S."/>
            <person name="Arai W."/>
            <person name="Tsubouchi T."/>
            <person name="Morono Y."/>
            <person name="Uchiyama I."/>
            <person name="Ito T."/>
            <person name="Fujiyama A."/>
            <person name="Inagaki F."/>
            <person name="Takami H."/>
        </authorList>
    </citation>
    <scope>NUCLEOTIDE SEQUENCE</scope>
    <source>
        <strain evidence="2">Expedition CK06-06</strain>
    </source>
</reference>
<evidence type="ECO:0000313" key="2">
    <source>
        <dbReference type="EMBL" id="GAG96708.1"/>
    </source>
</evidence>
<gene>
    <name evidence="2" type="ORF">S01H4_43165</name>
</gene>
<proteinExistence type="predicted"/>
<dbReference type="Gene3D" id="2.160.20.110">
    <property type="match status" value="1"/>
</dbReference>
<feature type="domain" description="GLUG" evidence="1">
    <location>
        <begin position="150"/>
        <end position="176"/>
    </location>
</feature>
<organism evidence="2">
    <name type="scientific">marine sediment metagenome</name>
    <dbReference type="NCBI Taxonomy" id="412755"/>
    <lineage>
        <taxon>unclassified sequences</taxon>
        <taxon>metagenomes</taxon>
        <taxon>ecological metagenomes</taxon>
    </lineage>
</organism>
<sequence>MPAYAKYGGGTGVPNDPYLIFDANQMNAIGANPGDWDKHFKLMADIDLSGFTGTAFNIIGYRVSSSDNKPFTSVFDGNGHTIANFIYDSNDRNHIGLFGHVEGENAEIKDLGLLDPNVDAGTGSYVGSLAGRLSAGKITNCYVQGGSISGNVYVGGLVGRNSYGIITNCYATSSVSGDRNIGGLVGQNLGSINNCYSTASVSGNNNVA</sequence>
<dbReference type="Pfam" id="PF07581">
    <property type="entry name" value="Glug"/>
    <property type="match status" value="3"/>
</dbReference>
<dbReference type="InterPro" id="IPR011493">
    <property type="entry name" value="GLUG"/>
</dbReference>